<reference evidence="3" key="1">
    <citation type="submission" date="2015-05" db="EMBL/GenBank/DDBJ databases">
        <authorList>
            <consortium name="Pathogen Informatics"/>
        </authorList>
    </citation>
    <scope>NUCLEOTIDE SEQUENCE [LARGE SCALE GENOMIC DNA]</scope>
    <source>
        <strain evidence="3">L1-83</strain>
    </source>
</reference>
<evidence type="ECO:0000256" key="1">
    <source>
        <dbReference type="SAM" id="Phobius"/>
    </source>
</evidence>
<sequence length="92" mass="9817">MSNKWITRILLVCTVCLIILGGIFKSAAKNQQGVTMYTGAMINGKYNVATSGTIGGNAEKYEILNTNGTLFFLLAGVTGIACVVTFIAHKKK</sequence>
<protein>
    <submittedName>
        <fullName evidence="2">Uncharacterized protein</fullName>
    </submittedName>
</protein>
<gene>
    <name evidence="2" type="ORF">RIL183_24371</name>
</gene>
<dbReference type="OrthoDB" id="2087491at2"/>
<keyword evidence="3" id="KW-1185">Reference proteome</keyword>
<name>A0A0M6WQK0_9FIRM</name>
<keyword evidence="1" id="KW-0812">Transmembrane</keyword>
<dbReference type="EMBL" id="CVRS01000075">
    <property type="protein sequence ID" value="CRL39203.1"/>
    <property type="molecule type" value="Genomic_DNA"/>
</dbReference>
<dbReference type="AlphaFoldDB" id="A0A0M6WQK0"/>
<dbReference type="RefSeq" id="WP_055039800.1">
    <property type="nucleotide sequence ID" value="NZ_CVRS01000075.1"/>
</dbReference>
<feature type="transmembrane region" description="Helical" evidence="1">
    <location>
        <begin position="70"/>
        <end position="88"/>
    </location>
</feature>
<accession>A0A0M6WQK0</accession>
<evidence type="ECO:0000313" key="3">
    <source>
        <dbReference type="Proteomes" id="UP000049828"/>
    </source>
</evidence>
<proteinExistence type="predicted"/>
<keyword evidence="1" id="KW-1133">Transmembrane helix</keyword>
<organism evidence="2 3">
    <name type="scientific">Roseburia inulinivorans</name>
    <dbReference type="NCBI Taxonomy" id="360807"/>
    <lineage>
        <taxon>Bacteria</taxon>
        <taxon>Bacillati</taxon>
        <taxon>Bacillota</taxon>
        <taxon>Clostridia</taxon>
        <taxon>Lachnospirales</taxon>
        <taxon>Lachnospiraceae</taxon>
        <taxon>Roseburia</taxon>
    </lineage>
</organism>
<evidence type="ECO:0000313" key="2">
    <source>
        <dbReference type="EMBL" id="CRL39203.1"/>
    </source>
</evidence>
<keyword evidence="1" id="KW-0472">Membrane</keyword>
<dbReference type="Proteomes" id="UP000049828">
    <property type="component" value="Unassembled WGS sequence"/>
</dbReference>